<sequence length="269" mass="30182">MSKTPETYEEVERILSVSSVAKDLDIPKWEEWAVHTAGLAANDDVFLDSCSSMILRLVIQVASSATPPVLPIVARVAARWSERVRNKKAPSVPAIMAAEAYTTVRSNAYVPEVRALCGIAYYLQLQDMDDCQTFEKDGIVTKVRTDRKLTNEQAFKLLTGHYSLVRFWQSFRLNPSKIPLDDQCSKDRHVRCNTVWTKRWTSAVGWKRIMTLNEADALGLIACLKSQLGEDDELKAGMAPGCRLAGLEMLEKKRDEVDANLMSHFLGCI</sequence>
<reference evidence="1 2" key="1">
    <citation type="journal article" date="2019" name="Nat. Ecol. Evol.">
        <title>Megaphylogeny resolves global patterns of mushroom evolution.</title>
        <authorList>
            <person name="Varga T."/>
            <person name="Krizsan K."/>
            <person name="Foldi C."/>
            <person name="Dima B."/>
            <person name="Sanchez-Garcia M."/>
            <person name="Sanchez-Ramirez S."/>
            <person name="Szollosi G.J."/>
            <person name="Szarkandi J.G."/>
            <person name="Papp V."/>
            <person name="Albert L."/>
            <person name="Andreopoulos W."/>
            <person name="Angelini C."/>
            <person name="Antonin V."/>
            <person name="Barry K.W."/>
            <person name="Bougher N.L."/>
            <person name="Buchanan P."/>
            <person name="Buyck B."/>
            <person name="Bense V."/>
            <person name="Catcheside P."/>
            <person name="Chovatia M."/>
            <person name="Cooper J."/>
            <person name="Damon W."/>
            <person name="Desjardin D."/>
            <person name="Finy P."/>
            <person name="Geml J."/>
            <person name="Haridas S."/>
            <person name="Hughes K."/>
            <person name="Justo A."/>
            <person name="Karasinski D."/>
            <person name="Kautmanova I."/>
            <person name="Kiss B."/>
            <person name="Kocsube S."/>
            <person name="Kotiranta H."/>
            <person name="LaButti K.M."/>
            <person name="Lechner B.E."/>
            <person name="Liimatainen K."/>
            <person name="Lipzen A."/>
            <person name="Lukacs Z."/>
            <person name="Mihaltcheva S."/>
            <person name="Morgado L.N."/>
            <person name="Niskanen T."/>
            <person name="Noordeloos M.E."/>
            <person name="Ohm R.A."/>
            <person name="Ortiz-Santana B."/>
            <person name="Ovrebo C."/>
            <person name="Racz N."/>
            <person name="Riley R."/>
            <person name="Savchenko A."/>
            <person name="Shiryaev A."/>
            <person name="Soop K."/>
            <person name="Spirin V."/>
            <person name="Szebenyi C."/>
            <person name="Tomsovsky M."/>
            <person name="Tulloss R.E."/>
            <person name="Uehling J."/>
            <person name="Grigoriev I.V."/>
            <person name="Vagvolgyi C."/>
            <person name="Papp T."/>
            <person name="Martin F.M."/>
            <person name="Miettinen O."/>
            <person name="Hibbett D.S."/>
            <person name="Nagy L.G."/>
        </authorList>
    </citation>
    <scope>NUCLEOTIDE SEQUENCE [LARGE SCALE GENOMIC DNA]</scope>
    <source>
        <strain evidence="1 2">FP101781</strain>
    </source>
</reference>
<proteinExistence type="predicted"/>
<comment type="caution">
    <text evidence="1">The sequence shown here is derived from an EMBL/GenBank/DDBJ whole genome shotgun (WGS) entry which is preliminary data.</text>
</comment>
<keyword evidence="2" id="KW-1185">Reference proteome</keyword>
<dbReference type="AlphaFoldDB" id="A0A4Y7U0R0"/>
<protein>
    <submittedName>
        <fullName evidence="1">Uncharacterized protein</fullName>
    </submittedName>
</protein>
<accession>A0A4Y7U0R0</accession>
<evidence type="ECO:0000313" key="2">
    <source>
        <dbReference type="Proteomes" id="UP000298030"/>
    </source>
</evidence>
<name>A0A4Y7U0R0_COPMI</name>
<dbReference type="EMBL" id="QPFP01000001">
    <property type="protein sequence ID" value="TEB40026.1"/>
    <property type="molecule type" value="Genomic_DNA"/>
</dbReference>
<dbReference type="OrthoDB" id="2923697at2759"/>
<dbReference type="Proteomes" id="UP000298030">
    <property type="component" value="Unassembled WGS sequence"/>
</dbReference>
<gene>
    <name evidence="1" type="ORF">FA13DRAFT_1724246</name>
</gene>
<evidence type="ECO:0000313" key="1">
    <source>
        <dbReference type="EMBL" id="TEB40026.1"/>
    </source>
</evidence>
<organism evidence="1 2">
    <name type="scientific">Coprinellus micaceus</name>
    <name type="common">Glistening ink-cap mushroom</name>
    <name type="synonym">Coprinus micaceus</name>
    <dbReference type="NCBI Taxonomy" id="71717"/>
    <lineage>
        <taxon>Eukaryota</taxon>
        <taxon>Fungi</taxon>
        <taxon>Dikarya</taxon>
        <taxon>Basidiomycota</taxon>
        <taxon>Agaricomycotina</taxon>
        <taxon>Agaricomycetes</taxon>
        <taxon>Agaricomycetidae</taxon>
        <taxon>Agaricales</taxon>
        <taxon>Agaricineae</taxon>
        <taxon>Psathyrellaceae</taxon>
        <taxon>Coprinellus</taxon>
    </lineage>
</organism>